<dbReference type="Gene3D" id="3.20.20.80">
    <property type="entry name" value="Glycosidases"/>
    <property type="match status" value="1"/>
</dbReference>
<gene>
    <name evidence="1" type="ORF">UFOPK3472_00556</name>
</gene>
<dbReference type="InterPro" id="IPR017853">
    <property type="entry name" value="GH"/>
</dbReference>
<sequence length="398" mass="41843">MSSGAESNSVKPLVIDGFGIYASASTITAMRIASKVLQCILGAVLMSTVVPGMAETATAAPVAGARVSASTDGLALDGRPWWPTGFNAYQLATDWSVNAGCGAMVDLDSYFEALPPHSLTRFDAFQALAINRFTGALDFGPMDAVFAAAEAHDQLLVPVLSPQDGACEGNVFKDRQWYVDGWTTAPGTPTSTAKISFEQWMLTAANRWKDSSALAAWELVGEPETSSCTDTSCSWSSRTCTAGAAEVLRSFFDTAGQQLRSVDPRTVITAGLTGGGQCGSQGDEYEYLAQSPFVDVLQYHDYGADGVPLPGDQWNGLQRRITQSAAVGKPLLVGEIGQLAGSCGDVDSRATGIAAKIDGQRAAGTAGALLWAFVPDPRPTDCTYDIGPSDPLWQTIGR</sequence>
<proteinExistence type="predicted"/>
<dbReference type="SUPFAM" id="SSF51445">
    <property type="entry name" value="(Trans)glycosidases"/>
    <property type="match status" value="1"/>
</dbReference>
<dbReference type="EMBL" id="CAFBLX010000023">
    <property type="protein sequence ID" value="CAB4880384.1"/>
    <property type="molecule type" value="Genomic_DNA"/>
</dbReference>
<reference evidence="1" key="1">
    <citation type="submission" date="2020-05" db="EMBL/GenBank/DDBJ databases">
        <authorList>
            <person name="Chiriac C."/>
            <person name="Salcher M."/>
            <person name="Ghai R."/>
            <person name="Kavagutti S V."/>
        </authorList>
    </citation>
    <scope>NUCLEOTIDE SEQUENCE</scope>
</reference>
<organism evidence="1">
    <name type="scientific">freshwater metagenome</name>
    <dbReference type="NCBI Taxonomy" id="449393"/>
    <lineage>
        <taxon>unclassified sequences</taxon>
        <taxon>metagenomes</taxon>
        <taxon>ecological metagenomes</taxon>
    </lineage>
</organism>
<name>A0A6J7EH21_9ZZZZ</name>
<protein>
    <submittedName>
        <fullName evidence="1">Unannotated protein</fullName>
    </submittedName>
</protein>
<evidence type="ECO:0000313" key="1">
    <source>
        <dbReference type="EMBL" id="CAB4880384.1"/>
    </source>
</evidence>
<dbReference type="AlphaFoldDB" id="A0A6J7EH21"/>
<accession>A0A6J7EH21</accession>